<gene>
    <name evidence="1" type="ORF">KRX52_04235</name>
</gene>
<reference evidence="1 2" key="1">
    <citation type="submission" date="2021-06" db="EMBL/GenBank/DDBJ databases">
        <title>Differences between aerobic and microaerobic xylene degrading microbial communities.</title>
        <authorList>
            <person name="Banerjee S."/>
            <person name="Tancsics A."/>
        </authorList>
    </citation>
    <scope>NUCLEOTIDE SEQUENCE [LARGE SCALE GENOMIC DNA]</scope>
    <source>
        <strain evidence="1 2">MAP12</strain>
    </source>
</reference>
<accession>A0ABS6MT79</accession>
<keyword evidence="2" id="KW-1185">Reference proteome</keyword>
<proteinExistence type="predicted"/>
<dbReference type="Proteomes" id="UP000813068">
    <property type="component" value="Unassembled WGS sequence"/>
</dbReference>
<dbReference type="EMBL" id="JAHRGL010000011">
    <property type="protein sequence ID" value="MBV2132006.1"/>
    <property type="molecule type" value="Genomic_DNA"/>
</dbReference>
<sequence>MYLTAEIQARDPKRAELAAAFEAFRASGKTIITLPGPGEARSTGADYRGAPQRLPLGEQTQHIHRQRAQDKANWEIRQAMIEANGEQVREEASKGACVPSIAMTLKLTRAEVRTIGSALGIAFSSSKRKKVTGMTATTHGGRR</sequence>
<protein>
    <submittedName>
        <fullName evidence="1">Uncharacterized protein</fullName>
    </submittedName>
</protein>
<evidence type="ECO:0000313" key="2">
    <source>
        <dbReference type="Proteomes" id="UP000813068"/>
    </source>
</evidence>
<dbReference type="RefSeq" id="WP_217679919.1">
    <property type="nucleotide sequence ID" value="NZ_JAHRGL010000011.1"/>
</dbReference>
<evidence type="ECO:0000313" key="1">
    <source>
        <dbReference type="EMBL" id="MBV2132006.1"/>
    </source>
</evidence>
<organism evidence="1 2">
    <name type="scientific">Geopseudomonas aromaticivorans</name>
    <dbReference type="NCBI Taxonomy" id="2849492"/>
    <lineage>
        <taxon>Bacteria</taxon>
        <taxon>Pseudomonadati</taxon>
        <taxon>Pseudomonadota</taxon>
        <taxon>Gammaproteobacteria</taxon>
        <taxon>Pseudomonadales</taxon>
        <taxon>Pseudomonadaceae</taxon>
        <taxon>Geopseudomonas</taxon>
    </lineage>
</organism>
<name>A0ABS6MT79_9GAMM</name>
<comment type="caution">
    <text evidence="1">The sequence shown here is derived from an EMBL/GenBank/DDBJ whole genome shotgun (WGS) entry which is preliminary data.</text>
</comment>